<dbReference type="RefSeq" id="WP_076044155.1">
    <property type="nucleotide sequence ID" value="NZ_MQUR01000027.1"/>
</dbReference>
<feature type="region of interest" description="Disordered" evidence="1">
    <location>
        <begin position="27"/>
        <end position="80"/>
    </location>
</feature>
<evidence type="ECO:0000313" key="2">
    <source>
        <dbReference type="EMBL" id="OLZ67040.1"/>
    </source>
</evidence>
<gene>
    <name evidence="2" type="ORF">AVW11_14295</name>
</gene>
<keyword evidence="3" id="KW-1185">Reference proteome</keyword>
<dbReference type="Proteomes" id="UP000187151">
    <property type="component" value="Unassembled WGS sequence"/>
</dbReference>
<name>A0ABX3G596_9ACTN</name>
<dbReference type="EMBL" id="MQUR01000027">
    <property type="protein sequence ID" value="OLZ67040.1"/>
    <property type="molecule type" value="Genomic_DNA"/>
</dbReference>
<sequence>MKHRIVVLGAGYAAALSPEARRHLRQAFGRPAGGETPSTGLKYQGDHVSLGRRDAIFQERRRRPAAAAGAPDRIGASAAA</sequence>
<evidence type="ECO:0000313" key="3">
    <source>
        <dbReference type="Proteomes" id="UP000187151"/>
    </source>
</evidence>
<feature type="compositionally biased region" description="Basic and acidic residues" evidence="1">
    <location>
        <begin position="49"/>
        <end position="59"/>
    </location>
</feature>
<organism evidence="2 3">
    <name type="scientific">Streptomyces amritsarensis</name>
    <dbReference type="NCBI Taxonomy" id="681158"/>
    <lineage>
        <taxon>Bacteria</taxon>
        <taxon>Bacillati</taxon>
        <taxon>Actinomycetota</taxon>
        <taxon>Actinomycetes</taxon>
        <taxon>Kitasatosporales</taxon>
        <taxon>Streptomycetaceae</taxon>
        <taxon>Streptomyces</taxon>
    </lineage>
</organism>
<evidence type="ECO:0000256" key="1">
    <source>
        <dbReference type="SAM" id="MobiDB-lite"/>
    </source>
</evidence>
<proteinExistence type="predicted"/>
<protein>
    <submittedName>
        <fullName evidence="2">Uncharacterized protein</fullName>
    </submittedName>
</protein>
<feature type="compositionally biased region" description="Low complexity" evidence="1">
    <location>
        <begin position="65"/>
        <end position="80"/>
    </location>
</feature>
<reference evidence="2 3" key="1">
    <citation type="submission" date="2016-01" db="EMBL/GenBank/DDBJ databases">
        <title>Streptomyces amritsarensis strain MTCC 11845 genome sequencing and assembly.</title>
        <authorList>
            <person name="Sharma D."/>
            <person name="Nair G.R."/>
            <person name="Kaur G."/>
            <person name="Manhas R.K."/>
            <person name="Mayilraj S."/>
        </authorList>
    </citation>
    <scope>NUCLEOTIDE SEQUENCE [LARGE SCALE GENOMIC DNA]</scope>
    <source>
        <strain evidence="2 3">MTCC 11845</strain>
    </source>
</reference>
<comment type="caution">
    <text evidence="2">The sequence shown here is derived from an EMBL/GenBank/DDBJ whole genome shotgun (WGS) entry which is preliminary data.</text>
</comment>
<accession>A0ABX3G596</accession>